<evidence type="ECO:0000313" key="3">
    <source>
        <dbReference type="Proteomes" id="UP001178288"/>
    </source>
</evidence>
<dbReference type="RefSeq" id="WP_066083176.1">
    <property type="nucleotide sequence ID" value="NZ_CP126114.1"/>
</dbReference>
<dbReference type="KEGG" id="nnv:QNH39_04835"/>
<feature type="chain" id="PRO_5041735820" description="DUF4440 domain-containing protein" evidence="1">
    <location>
        <begin position="21"/>
        <end position="186"/>
    </location>
</feature>
<organism evidence="2 3">
    <name type="scientific">Neobacillus novalis</name>
    <dbReference type="NCBI Taxonomy" id="220687"/>
    <lineage>
        <taxon>Bacteria</taxon>
        <taxon>Bacillati</taxon>
        <taxon>Bacillota</taxon>
        <taxon>Bacilli</taxon>
        <taxon>Bacillales</taxon>
        <taxon>Bacillaceae</taxon>
        <taxon>Neobacillus</taxon>
    </lineage>
</organism>
<feature type="signal peptide" evidence="1">
    <location>
        <begin position="1"/>
        <end position="20"/>
    </location>
</feature>
<evidence type="ECO:0008006" key="4">
    <source>
        <dbReference type="Google" id="ProtNLM"/>
    </source>
</evidence>
<evidence type="ECO:0000256" key="1">
    <source>
        <dbReference type="SAM" id="SignalP"/>
    </source>
</evidence>
<dbReference type="Proteomes" id="UP001178288">
    <property type="component" value="Chromosome"/>
</dbReference>
<dbReference type="EMBL" id="CP126114">
    <property type="protein sequence ID" value="WHY87189.1"/>
    <property type="molecule type" value="Genomic_DNA"/>
</dbReference>
<sequence>MNKPIIVFTLLFCCIFSSSAKGEATVSPEKVIKNYIVDLNDHQWENASSWWVKEHKKELLDFVADKENQNYKRGLLNIEEAKIVRWKELPYEYGKQFLPSHYIEKFTYPRVFYVGVNLKVHKQDKFFIDGGNYFLIVTVLEDGEWKIALTPHVPVMSIIRDGYSFGTEDEKTYEERRLKFYNTTID</sequence>
<dbReference type="AlphaFoldDB" id="A0AA95MRL4"/>
<proteinExistence type="predicted"/>
<gene>
    <name evidence="2" type="ORF">QNH39_04835</name>
</gene>
<name>A0AA95MRL4_9BACI</name>
<protein>
    <recommendedName>
        <fullName evidence="4">DUF4440 domain-containing protein</fullName>
    </recommendedName>
</protein>
<keyword evidence="1" id="KW-0732">Signal</keyword>
<accession>A0AA95MRL4</accession>
<reference evidence="2" key="1">
    <citation type="submission" date="2023-05" db="EMBL/GenBank/DDBJ databases">
        <title>Comparative genomics of Bacillaceae isolates and their secondary metabolite potential.</title>
        <authorList>
            <person name="Song L."/>
            <person name="Nielsen L.J."/>
            <person name="Mohite O."/>
            <person name="Xu X."/>
            <person name="Weber T."/>
            <person name="Kovacs A.T."/>
        </authorList>
    </citation>
    <scope>NUCLEOTIDE SEQUENCE</scope>
    <source>
        <strain evidence="2">XLM17</strain>
    </source>
</reference>
<keyword evidence="3" id="KW-1185">Reference proteome</keyword>
<evidence type="ECO:0000313" key="2">
    <source>
        <dbReference type="EMBL" id="WHY87189.1"/>
    </source>
</evidence>